<accession>A0A9W6GRJ8</accession>
<comment type="caution">
    <text evidence="2">The sequence shown here is derived from an EMBL/GenBank/DDBJ whole genome shotgun (WGS) entry which is preliminary data.</text>
</comment>
<gene>
    <name evidence="2" type="ORF">LMG27198_07300</name>
</gene>
<evidence type="ECO:0000256" key="1">
    <source>
        <dbReference type="SAM" id="MobiDB-lite"/>
    </source>
</evidence>
<feature type="compositionally biased region" description="Basic and acidic residues" evidence="1">
    <location>
        <begin position="8"/>
        <end position="18"/>
    </location>
</feature>
<dbReference type="Proteomes" id="UP001144323">
    <property type="component" value="Unassembled WGS sequence"/>
</dbReference>
<evidence type="ECO:0000313" key="3">
    <source>
        <dbReference type="Proteomes" id="UP001144323"/>
    </source>
</evidence>
<evidence type="ECO:0000313" key="2">
    <source>
        <dbReference type="EMBL" id="GLI91738.1"/>
    </source>
</evidence>
<organism evidence="2 3">
    <name type="scientific">Methylocystis echinoides</name>
    <dbReference type="NCBI Taxonomy" id="29468"/>
    <lineage>
        <taxon>Bacteria</taxon>
        <taxon>Pseudomonadati</taxon>
        <taxon>Pseudomonadota</taxon>
        <taxon>Alphaproteobacteria</taxon>
        <taxon>Hyphomicrobiales</taxon>
        <taxon>Methylocystaceae</taxon>
        <taxon>Methylocystis</taxon>
    </lineage>
</organism>
<name>A0A9W6GRJ8_9HYPH</name>
<dbReference type="AlphaFoldDB" id="A0A9W6GRJ8"/>
<keyword evidence="3" id="KW-1185">Reference proteome</keyword>
<reference evidence="2" key="1">
    <citation type="journal article" date="2023" name="Int. J. Syst. Evol. Microbiol.">
        <title>Methylocystis iwaonis sp. nov., a type II methane-oxidizing bacterium from surface soil of a rice paddy field in Japan, and emended description of the genus Methylocystis (ex Whittenbury et al. 1970) Bowman et al. 1993.</title>
        <authorList>
            <person name="Kaise H."/>
            <person name="Sawadogo J.B."/>
            <person name="Alam M.S."/>
            <person name="Ueno C."/>
            <person name="Dianou D."/>
            <person name="Shinjo R."/>
            <person name="Asakawa S."/>
        </authorList>
    </citation>
    <scope>NUCLEOTIDE SEQUENCE</scope>
    <source>
        <strain evidence="2">LMG27198</strain>
    </source>
</reference>
<dbReference type="EMBL" id="BSEC01000001">
    <property type="protein sequence ID" value="GLI91738.1"/>
    <property type="molecule type" value="Genomic_DNA"/>
</dbReference>
<feature type="region of interest" description="Disordered" evidence="1">
    <location>
        <begin position="1"/>
        <end position="66"/>
    </location>
</feature>
<feature type="compositionally biased region" description="Basic and acidic residues" evidence="1">
    <location>
        <begin position="31"/>
        <end position="46"/>
    </location>
</feature>
<sequence>MRAGDTAESVRPERRARNQEAQNGADAQPVEQRHDDARRGEKHERLAVGFQMQGIVAHKASGARPD</sequence>
<protein>
    <submittedName>
        <fullName evidence="2">Uncharacterized protein</fullName>
    </submittedName>
</protein>
<proteinExistence type="predicted"/>